<dbReference type="RefSeq" id="WP_006274906.1">
    <property type="nucleotide sequence ID" value="NZ_GL883080.1"/>
</dbReference>
<feature type="chain" id="PRO_5003320408" evidence="1">
    <location>
        <begin position="23"/>
        <end position="166"/>
    </location>
</feature>
<evidence type="ECO:0000313" key="2">
    <source>
        <dbReference type="EMBL" id="EGF89711.1"/>
    </source>
</evidence>
<feature type="signal peptide" evidence="1">
    <location>
        <begin position="1"/>
        <end position="22"/>
    </location>
</feature>
<evidence type="ECO:0000313" key="3">
    <source>
        <dbReference type="Proteomes" id="UP000006512"/>
    </source>
</evidence>
<dbReference type="OrthoDB" id="9828554at2"/>
<reference evidence="3" key="1">
    <citation type="submission" date="2011-03" db="EMBL/GenBank/DDBJ databases">
        <title>Draft genome sequence of Brevundimonas diminuta.</title>
        <authorList>
            <person name="Brown P.J.B."/>
            <person name="Buechlein A."/>
            <person name="Hemmerich C."/>
            <person name="Brun Y.V."/>
        </authorList>
    </citation>
    <scope>NUCLEOTIDE SEQUENCE [LARGE SCALE GENOMIC DNA]</scope>
    <source>
        <strain evidence="3">C19</strain>
    </source>
</reference>
<gene>
    <name evidence="2" type="ORF">ABI_41340</name>
</gene>
<accession>F4QSJ1</accession>
<dbReference type="AlphaFoldDB" id="F4QSJ1"/>
<evidence type="ECO:0000256" key="1">
    <source>
        <dbReference type="SAM" id="SignalP"/>
    </source>
</evidence>
<keyword evidence="1" id="KW-0732">Signal</keyword>
<dbReference type="HOGENOM" id="CLU_1599348_0_0_5"/>
<sequence>MRIFGVTLTMLPLILFAAGAHAQTVDDLLAYVSGKKWQCEADVANDLFDSGYVHIRGMIMVNAAQGQPVTGMAGSGFTADGTTYSRVFEVSGYVFVNDSEGVGFVIDNYKVERESALPHGLTWETPKFEVYAIRATGWSTEPYELHLKSVSANSKVETTVCHLFKG</sequence>
<name>F4QSJ1_9CAUL</name>
<organism evidence="2 3">
    <name type="scientific">Asticcacaulis biprosthecium C19</name>
    <dbReference type="NCBI Taxonomy" id="715226"/>
    <lineage>
        <taxon>Bacteria</taxon>
        <taxon>Pseudomonadati</taxon>
        <taxon>Pseudomonadota</taxon>
        <taxon>Alphaproteobacteria</taxon>
        <taxon>Caulobacterales</taxon>
        <taxon>Caulobacteraceae</taxon>
        <taxon>Asticcacaulis</taxon>
    </lineage>
</organism>
<dbReference type="EMBL" id="GL883080">
    <property type="protein sequence ID" value="EGF89711.1"/>
    <property type="molecule type" value="Genomic_DNA"/>
</dbReference>
<protein>
    <submittedName>
        <fullName evidence="2">Uncharacterized protein</fullName>
    </submittedName>
</protein>
<proteinExistence type="predicted"/>
<keyword evidence="3" id="KW-1185">Reference proteome</keyword>
<dbReference type="Proteomes" id="UP000006512">
    <property type="component" value="Unassembled WGS sequence"/>
</dbReference>